<dbReference type="InterPro" id="IPR000677">
    <property type="entry name" value="Chitinase-like"/>
</dbReference>
<feature type="domain" description="Fibronectin type-III" evidence="12">
    <location>
        <begin position="116"/>
        <end position="201"/>
    </location>
</feature>
<evidence type="ECO:0000259" key="12">
    <source>
        <dbReference type="PROSITE" id="PS50853"/>
    </source>
</evidence>
<dbReference type="SMART" id="SM00060">
    <property type="entry name" value="FN3"/>
    <property type="match status" value="1"/>
</dbReference>
<feature type="domain" description="GH18" evidence="13">
    <location>
        <begin position="212"/>
        <end position="584"/>
    </location>
</feature>
<keyword evidence="8 10" id="KW-0326">Glycosidase</keyword>
<dbReference type="PROSITE" id="PS51910">
    <property type="entry name" value="GH18_2"/>
    <property type="match status" value="1"/>
</dbReference>
<dbReference type="GO" id="GO:0008843">
    <property type="term" value="F:endochitinase activity"/>
    <property type="evidence" value="ECO:0007669"/>
    <property type="project" value="UniProtKB-EC"/>
</dbReference>
<dbReference type="PROSITE" id="PS50853">
    <property type="entry name" value="FN3"/>
    <property type="match status" value="1"/>
</dbReference>
<dbReference type="InterPro" id="IPR001579">
    <property type="entry name" value="Glyco_hydro_18_chit_AS"/>
</dbReference>
<organism evidence="14 15">
    <name type="scientific">Thermoflavimicrobium daqui</name>
    <dbReference type="NCBI Taxonomy" id="2137476"/>
    <lineage>
        <taxon>Bacteria</taxon>
        <taxon>Bacillati</taxon>
        <taxon>Bacillota</taxon>
        <taxon>Bacilli</taxon>
        <taxon>Bacillales</taxon>
        <taxon>Thermoactinomycetaceae</taxon>
        <taxon>Thermoflavimicrobium</taxon>
    </lineage>
</organism>
<dbReference type="InterPro" id="IPR003961">
    <property type="entry name" value="FN3_dom"/>
</dbReference>
<gene>
    <name evidence="14" type="ORF">DL897_02670</name>
</gene>
<dbReference type="InterPro" id="IPR029070">
    <property type="entry name" value="Chitinase_insertion_sf"/>
</dbReference>
<dbReference type="Pfam" id="PF00704">
    <property type="entry name" value="Glyco_hydro_18"/>
    <property type="match status" value="1"/>
</dbReference>
<sequence length="584" mass="63734">MSLQVYAEASGKPATVNLSHNNYSNQNNFKLEWNIWWGNNGTSWKLFENNKEIHSATLQDNSPQAQSASFEIKNKAAGTYTYKAEVSNAHGTTTSNTITVTVGSDGGGSDTIAPSAPTNLSSPAQTANTVSLSWTASTDNVGVTGYDVYRGTTKVGTSTSTSYTDQGLTANTSYTYTVKAKDAAGNVSASSNAITVQTKAEDDGGTTPPLGKKIVAYYTAWSTYGRNYQVADIDGSKITHLNYAFANVQNGEIVVGDTYADLDKAFPGDCWEAGCKRGNFNQLQKLKQKYPHLKTLISVGGWTWSGNFSDAAMTEASRTKFANSALKFVREYGFDGVDIDWEYPVGGGLTPGKPEDKQNFTLLMKKLRETLDAAGKEDGKKYLLTIASGAGPSYLQNTELGKVEDYLDWINIMTYDFHGGWDKVSGHNAPLYVDAKDPFEQKDKFNVAAGVQGHIDAGVPAEKIVLGVPFYGRGWTGCGKDNHGEYQACAGIPKGTWEDGNFDFIDLENNYINKNGYTRYWNDVTKTPFLFNPSNGTFISYDDAESMGHKMQFIKSKGLGGAMFWELSGDRNKTLLNKLYSELK</sequence>
<dbReference type="InterPro" id="IPR013540">
    <property type="entry name" value="ChitinaseA_N"/>
</dbReference>
<evidence type="ECO:0000256" key="8">
    <source>
        <dbReference type="ARBA" id="ARBA00023295"/>
    </source>
</evidence>
<evidence type="ECO:0000259" key="13">
    <source>
        <dbReference type="PROSITE" id="PS51910"/>
    </source>
</evidence>
<dbReference type="Gene3D" id="2.60.40.10">
    <property type="entry name" value="Immunoglobulins"/>
    <property type="match status" value="2"/>
</dbReference>
<evidence type="ECO:0000256" key="1">
    <source>
        <dbReference type="ARBA" id="ARBA00000822"/>
    </source>
</evidence>
<evidence type="ECO:0000313" key="15">
    <source>
        <dbReference type="Proteomes" id="UP000251213"/>
    </source>
</evidence>
<evidence type="ECO:0000256" key="11">
    <source>
        <dbReference type="SAM" id="MobiDB-lite"/>
    </source>
</evidence>
<dbReference type="InterPro" id="IPR011583">
    <property type="entry name" value="Chitinase_II/V-like_cat"/>
</dbReference>
<comment type="similarity">
    <text evidence="2">Belongs to the glycosyl hydrolase 18 family. Chitinase class II subfamily.</text>
</comment>
<evidence type="ECO:0000256" key="7">
    <source>
        <dbReference type="ARBA" id="ARBA00023277"/>
    </source>
</evidence>
<dbReference type="PROSITE" id="PS01095">
    <property type="entry name" value="GH18_1"/>
    <property type="match status" value="1"/>
</dbReference>
<dbReference type="SUPFAM" id="SSF51445">
    <property type="entry name" value="(Trans)glycosidases"/>
    <property type="match status" value="1"/>
</dbReference>
<comment type="catalytic activity">
    <reaction evidence="1">
        <text>Random endo-hydrolysis of N-acetyl-beta-D-glucosaminide (1-&gt;4)-beta-linkages in chitin and chitodextrins.</text>
        <dbReference type="EC" id="3.2.1.14"/>
    </reaction>
</comment>
<keyword evidence="5 10" id="KW-0378">Hydrolase</keyword>
<keyword evidence="15" id="KW-1185">Reference proteome</keyword>
<dbReference type="SMART" id="SM00636">
    <property type="entry name" value="Glyco_18"/>
    <property type="match status" value="1"/>
</dbReference>
<accession>A0A364KA09</accession>
<evidence type="ECO:0000256" key="5">
    <source>
        <dbReference type="ARBA" id="ARBA00022801"/>
    </source>
</evidence>
<dbReference type="AlphaFoldDB" id="A0A364KA09"/>
<evidence type="ECO:0000256" key="3">
    <source>
        <dbReference type="ARBA" id="ARBA00012729"/>
    </source>
</evidence>
<dbReference type="InterPro" id="IPR013783">
    <property type="entry name" value="Ig-like_fold"/>
</dbReference>
<dbReference type="InterPro" id="IPR001223">
    <property type="entry name" value="Glyco_hydro18_cat"/>
</dbReference>
<keyword evidence="6" id="KW-0146">Chitin degradation</keyword>
<keyword evidence="7" id="KW-0119">Carbohydrate metabolism</keyword>
<evidence type="ECO:0000256" key="10">
    <source>
        <dbReference type="RuleBase" id="RU000489"/>
    </source>
</evidence>
<keyword evidence="4" id="KW-0732">Signal</keyword>
<dbReference type="EC" id="3.2.1.14" evidence="3"/>
<dbReference type="Proteomes" id="UP000251213">
    <property type="component" value="Unassembled WGS sequence"/>
</dbReference>
<dbReference type="CDD" id="cd00063">
    <property type="entry name" value="FN3"/>
    <property type="match status" value="1"/>
</dbReference>
<dbReference type="GO" id="GO:0000272">
    <property type="term" value="P:polysaccharide catabolic process"/>
    <property type="evidence" value="ECO:0007669"/>
    <property type="project" value="UniProtKB-KW"/>
</dbReference>
<evidence type="ECO:0000256" key="4">
    <source>
        <dbReference type="ARBA" id="ARBA00022729"/>
    </source>
</evidence>
<dbReference type="PANTHER" id="PTHR11177">
    <property type="entry name" value="CHITINASE"/>
    <property type="match status" value="1"/>
</dbReference>
<evidence type="ECO:0000256" key="2">
    <source>
        <dbReference type="ARBA" id="ARBA00009121"/>
    </source>
</evidence>
<name>A0A364KA09_9BACL</name>
<evidence type="ECO:0000256" key="9">
    <source>
        <dbReference type="ARBA" id="ARBA00023326"/>
    </source>
</evidence>
<dbReference type="PRINTS" id="PR00551">
    <property type="entry name" value="2SGLOBULIN"/>
</dbReference>
<dbReference type="Pfam" id="PF00041">
    <property type="entry name" value="fn3"/>
    <property type="match status" value="1"/>
</dbReference>
<feature type="region of interest" description="Disordered" evidence="11">
    <location>
        <begin position="105"/>
        <end position="124"/>
    </location>
</feature>
<dbReference type="Gene3D" id="3.10.50.10">
    <property type="match status" value="1"/>
</dbReference>
<dbReference type="SUPFAM" id="SSF49265">
    <property type="entry name" value="Fibronectin type III"/>
    <property type="match status" value="1"/>
</dbReference>
<dbReference type="InterPro" id="IPR014756">
    <property type="entry name" value="Ig_E-set"/>
</dbReference>
<evidence type="ECO:0000313" key="14">
    <source>
        <dbReference type="EMBL" id="RAL27124.1"/>
    </source>
</evidence>
<dbReference type="FunFam" id="2.60.40.10:FF:001114">
    <property type="entry name" value="Chitinase A1"/>
    <property type="match status" value="1"/>
</dbReference>
<dbReference type="EMBL" id="QJKK01000001">
    <property type="protein sequence ID" value="RAL27124.1"/>
    <property type="molecule type" value="Genomic_DNA"/>
</dbReference>
<dbReference type="InterPro" id="IPR017853">
    <property type="entry name" value="GH"/>
</dbReference>
<dbReference type="GO" id="GO:0006032">
    <property type="term" value="P:chitin catabolic process"/>
    <property type="evidence" value="ECO:0007669"/>
    <property type="project" value="UniProtKB-KW"/>
</dbReference>
<reference evidence="14 15" key="2">
    <citation type="submission" date="2018-06" db="EMBL/GenBank/DDBJ databases">
        <authorList>
            <person name="Zhirakovskaya E."/>
        </authorList>
    </citation>
    <scope>NUCLEOTIDE SEQUENCE [LARGE SCALE GENOMIC DNA]</scope>
    <source>
        <strain evidence="14 15">FBKL4.011</strain>
    </source>
</reference>
<dbReference type="InterPro" id="IPR050314">
    <property type="entry name" value="Glycosyl_Hydrlase_18"/>
</dbReference>
<dbReference type="GO" id="GO:0008061">
    <property type="term" value="F:chitin binding"/>
    <property type="evidence" value="ECO:0007669"/>
    <property type="project" value="InterPro"/>
</dbReference>
<protein>
    <recommendedName>
        <fullName evidence="3">chitinase</fullName>
        <ecNumber evidence="3">3.2.1.14</ecNumber>
    </recommendedName>
</protein>
<dbReference type="SUPFAM" id="SSF54556">
    <property type="entry name" value="Chitinase insertion domain"/>
    <property type="match status" value="1"/>
</dbReference>
<dbReference type="PANTHER" id="PTHR11177:SF317">
    <property type="entry name" value="CHITINASE 12-RELATED"/>
    <property type="match status" value="1"/>
</dbReference>
<dbReference type="InterPro" id="IPR036116">
    <property type="entry name" value="FN3_sf"/>
</dbReference>
<dbReference type="Pfam" id="PF08329">
    <property type="entry name" value="ChitinaseA_N"/>
    <property type="match status" value="1"/>
</dbReference>
<comment type="caution">
    <text evidence="14">The sequence shown here is derived from an EMBL/GenBank/DDBJ whole genome shotgun (WGS) entry which is preliminary data.</text>
</comment>
<dbReference type="SUPFAM" id="SSF81296">
    <property type="entry name" value="E set domains"/>
    <property type="match status" value="1"/>
</dbReference>
<reference evidence="14 15" key="1">
    <citation type="submission" date="2018-06" db="EMBL/GenBank/DDBJ databases">
        <title>Thermoflavimicrobium daqus sp. nov., a thermophilic microbe isolated from Moutai-flavour Daqu.</title>
        <authorList>
            <person name="Wang X."/>
            <person name="Zhou H."/>
        </authorList>
    </citation>
    <scope>NUCLEOTIDE SEQUENCE [LARGE SCALE GENOMIC DNA]</scope>
    <source>
        <strain evidence="14 15">FBKL4.011</strain>
    </source>
</reference>
<dbReference type="CDD" id="cd06548">
    <property type="entry name" value="GH18_chitinase"/>
    <property type="match status" value="1"/>
</dbReference>
<proteinExistence type="inferred from homology"/>
<dbReference type="Gene3D" id="3.20.20.80">
    <property type="entry name" value="Glycosidases"/>
    <property type="match status" value="1"/>
</dbReference>
<evidence type="ECO:0000256" key="6">
    <source>
        <dbReference type="ARBA" id="ARBA00023024"/>
    </source>
</evidence>
<keyword evidence="9" id="KW-0624">Polysaccharide degradation</keyword>